<dbReference type="GO" id="GO:0005737">
    <property type="term" value="C:cytoplasm"/>
    <property type="evidence" value="ECO:0007669"/>
    <property type="project" value="TreeGrafter"/>
</dbReference>
<evidence type="ECO:0000256" key="3">
    <source>
        <dbReference type="ARBA" id="ARBA00017272"/>
    </source>
</evidence>
<dbReference type="GO" id="GO:0046654">
    <property type="term" value="P:tetrahydrofolate biosynthetic process"/>
    <property type="evidence" value="ECO:0007669"/>
    <property type="project" value="InterPro"/>
</dbReference>
<comment type="similarity">
    <text evidence="1">Belongs to the GTP cyclohydrolase I family.</text>
</comment>
<comment type="subunit">
    <text evidence="2">Toroid-shaped homodecamer, composed of two pentamers of five dimers.</text>
</comment>
<evidence type="ECO:0000313" key="10">
    <source>
        <dbReference type="Proteomes" id="UP000886998"/>
    </source>
</evidence>
<dbReference type="GO" id="GO:0005525">
    <property type="term" value="F:GTP binding"/>
    <property type="evidence" value="ECO:0007669"/>
    <property type="project" value="UniProtKB-KW"/>
</dbReference>
<dbReference type="PANTHER" id="PTHR11109:SF7">
    <property type="entry name" value="GTP CYCLOHYDROLASE 1"/>
    <property type="match status" value="1"/>
</dbReference>
<name>A0A8X6WNG9_9ARAC</name>
<organism evidence="9 10">
    <name type="scientific">Trichonephila inaurata madagascariensis</name>
    <dbReference type="NCBI Taxonomy" id="2747483"/>
    <lineage>
        <taxon>Eukaryota</taxon>
        <taxon>Metazoa</taxon>
        <taxon>Ecdysozoa</taxon>
        <taxon>Arthropoda</taxon>
        <taxon>Chelicerata</taxon>
        <taxon>Arachnida</taxon>
        <taxon>Araneae</taxon>
        <taxon>Araneomorphae</taxon>
        <taxon>Entelegynae</taxon>
        <taxon>Araneoidea</taxon>
        <taxon>Nephilidae</taxon>
        <taxon>Trichonephila</taxon>
        <taxon>Trichonephila inaurata</taxon>
    </lineage>
</organism>
<dbReference type="InterPro" id="IPR020602">
    <property type="entry name" value="GTP_CycHdrlase_I_dom"/>
</dbReference>
<dbReference type="EMBL" id="BMAV01000843">
    <property type="protein sequence ID" value="GFY38428.1"/>
    <property type="molecule type" value="Genomic_DNA"/>
</dbReference>
<dbReference type="AlphaFoldDB" id="A0A8X6WNG9"/>
<evidence type="ECO:0000256" key="7">
    <source>
        <dbReference type="ARBA" id="ARBA00030854"/>
    </source>
</evidence>
<dbReference type="OrthoDB" id="4966at2759"/>
<reference evidence="9" key="1">
    <citation type="submission" date="2020-08" db="EMBL/GenBank/DDBJ databases">
        <title>Multicomponent nature underlies the extraordinary mechanical properties of spider dragline silk.</title>
        <authorList>
            <person name="Kono N."/>
            <person name="Nakamura H."/>
            <person name="Mori M."/>
            <person name="Yoshida Y."/>
            <person name="Ohtoshi R."/>
            <person name="Malay A.D."/>
            <person name="Moran D.A.P."/>
            <person name="Tomita M."/>
            <person name="Numata K."/>
            <person name="Arakawa K."/>
        </authorList>
    </citation>
    <scope>NUCLEOTIDE SEQUENCE</scope>
</reference>
<protein>
    <recommendedName>
        <fullName evidence="3">GTP cyclohydrolase 1</fullName>
    </recommendedName>
    <alternativeName>
        <fullName evidence="7">GTP cyclohydrolase I</fullName>
    </alternativeName>
</protein>
<keyword evidence="5" id="KW-0378">Hydrolase</keyword>
<dbReference type="InterPro" id="IPR001474">
    <property type="entry name" value="GTP_CycHdrlase_I"/>
</dbReference>
<evidence type="ECO:0000256" key="2">
    <source>
        <dbReference type="ARBA" id="ARBA00011857"/>
    </source>
</evidence>
<dbReference type="InterPro" id="IPR043134">
    <property type="entry name" value="GTP-CH-I_N"/>
</dbReference>
<dbReference type="Pfam" id="PF01227">
    <property type="entry name" value="GTP_cyclohydroI"/>
    <property type="match status" value="1"/>
</dbReference>
<evidence type="ECO:0000256" key="5">
    <source>
        <dbReference type="ARBA" id="ARBA00022801"/>
    </source>
</evidence>
<keyword evidence="4" id="KW-0547">Nucleotide-binding</keyword>
<dbReference type="SUPFAM" id="SSF55620">
    <property type="entry name" value="Tetrahydrobiopterin biosynthesis enzymes-like"/>
    <property type="match status" value="1"/>
</dbReference>
<keyword evidence="10" id="KW-1185">Reference proteome</keyword>
<dbReference type="Proteomes" id="UP000886998">
    <property type="component" value="Unassembled WGS sequence"/>
</dbReference>
<proteinExistence type="inferred from homology"/>
<keyword evidence="6" id="KW-0342">GTP-binding</keyword>
<dbReference type="GO" id="GO:0003934">
    <property type="term" value="F:GTP cyclohydrolase I activity"/>
    <property type="evidence" value="ECO:0007669"/>
    <property type="project" value="InterPro"/>
</dbReference>
<evidence type="ECO:0000256" key="1">
    <source>
        <dbReference type="ARBA" id="ARBA00008085"/>
    </source>
</evidence>
<dbReference type="Gene3D" id="1.10.286.10">
    <property type="match status" value="1"/>
</dbReference>
<comment type="caution">
    <text evidence="9">The sequence shown here is derived from an EMBL/GenBank/DDBJ whole genome shotgun (WGS) entry which is preliminary data.</text>
</comment>
<evidence type="ECO:0000259" key="8">
    <source>
        <dbReference type="Pfam" id="PF01227"/>
    </source>
</evidence>
<dbReference type="GO" id="GO:0006729">
    <property type="term" value="P:tetrahydrobiopterin biosynthetic process"/>
    <property type="evidence" value="ECO:0007669"/>
    <property type="project" value="TreeGrafter"/>
</dbReference>
<evidence type="ECO:0000313" key="9">
    <source>
        <dbReference type="EMBL" id="GFY38428.1"/>
    </source>
</evidence>
<dbReference type="GO" id="GO:0008270">
    <property type="term" value="F:zinc ion binding"/>
    <property type="evidence" value="ECO:0007669"/>
    <property type="project" value="TreeGrafter"/>
</dbReference>
<feature type="domain" description="GTP cyclohydrolase I" evidence="8">
    <location>
        <begin position="45"/>
        <end position="86"/>
    </location>
</feature>
<gene>
    <name evidence="9" type="primary">X975_08934</name>
    <name evidence="9" type="ORF">TNIN_281491</name>
</gene>
<dbReference type="PANTHER" id="PTHR11109">
    <property type="entry name" value="GTP CYCLOHYDROLASE I"/>
    <property type="match status" value="1"/>
</dbReference>
<evidence type="ECO:0000256" key="4">
    <source>
        <dbReference type="ARBA" id="ARBA00022741"/>
    </source>
</evidence>
<accession>A0A8X6WNG9</accession>
<sequence length="105" mass="12199">MSENVVAKMNGEAKMNGHKLRKFLSYDRDLDPEEPEPEKVVTLTRAYRDVLHGIKEDPTRQGLLKTPERAAKAFLFFTKGYEQTLQGKIPFLLFQLFSESLFCFR</sequence>
<evidence type="ECO:0000256" key="6">
    <source>
        <dbReference type="ARBA" id="ARBA00023134"/>
    </source>
</evidence>
<dbReference type="FunFam" id="1.10.286.10:FF:000003">
    <property type="entry name" value="GTP cyclohydrolase 1"/>
    <property type="match status" value="1"/>
</dbReference>